<evidence type="ECO:0000256" key="1">
    <source>
        <dbReference type="ARBA" id="ARBA00022679"/>
    </source>
</evidence>
<dbReference type="Gene3D" id="3.40.50.300">
    <property type="entry name" value="P-loop containing nucleotide triphosphate hydrolases"/>
    <property type="match status" value="1"/>
</dbReference>
<dbReference type="AlphaFoldDB" id="A0A1E3XC68"/>
<dbReference type="SUPFAM" id="SSF52540">
    <property type="entry name" value="P-loop containing nucleoside triphosphate hydrolases"/>
    <property type="match status" value="1"/>
</dbReference>
<dbReference type="Pfam" id="PF13469">
    <property type="entry name" value="Sulfotransfer_3"/>
    <property type="match status" value="1"/>
</dbReference>
<evidence type="ECO:0000313" key="2">
    <source>
        <dbReference type="EMBL" id="ODS33231.1"/>
    </source>
</evidence>
<name>A0A1E3XC68_9BACT</name>
<proteinExistence type="predicted"/>
<dbReference type="PANTHER" id="PTHR12788:SF10">
    <property type="entry name" value="PROTEIN-TYROSINE SULFOTRANSFERASE"/>
    <property type="match status" value="1"/>
</dbReference>
<dbReference type="InterPro" id="IPR027417">
    <property type="entry name" value="P-loop_NTPase"/>
</dbReference>
<dbReference type="InterPro" id="IPR026634">
    <property type="entry name" value="TPST-like"/>
</dbReference>
<evidence type="ECO:0000313" key="3">
    <source>
        <dbReference type="Proteomes" id="UP000094056"/>
    </source>
</evidence>
<reference evidence="2 3" key="1">
    <citation type="submission" date="2016-07" db="EMBL/GenBank/DDBJ databases">
        <title>Draft genome of Scalindua rubra, obtained from a brine-seawater interface in the Red Sea, sheds light on salt adaptation in anammox bacteria.</title>
        <authorList>
            <person name="Speth D.R."/>
            <person name="Lagkouvardos I."/>
            <person name="Wang Y."/>
            <person name="Qian P.-Y."/>
            <person name="Dutilh B.E."/>
            <person name="Jetten M.S."/>
        </authorList>
    </citation>
    <scope>NUCLEOTIDE SEQUENCE [LARGE SCALE GENOMIC DNA]</scope>
    <source>
        <strain evidence="2">BSI-1</strain>
    </source>
</reference>
<gene>
    <name evidence="2" type="ORF">SCARUB_01622</name>
</gene>
<dbReference type="Proteomes" id="UP000094056">
    <property type="component" value="Unassembled WGS sequence"/>
</dbReference>
<dbReference type="PANTHER" id="PTHR12788">
    <property type="entry name" value="PROTEIN-TYROSINE SULFOTRANSFERASE 2"/>
    <property type="match status" value="1"/>
</dbReference>
<protein>
    <submittedName>
        <fullName evidence="2">Sulfotransferase domain protein</fullName>
    </submittedName>
</protein>
<dbReference type="EMBL" id="MAYW01000034">
    <property type="protein sequence ID" value="ODS33231.1"/>
    <property type="molecule type" value="Genomic_DNA"/>
</dbReference>
<sequence length="196" mass="23224">MKKGPIFITGLGRSGTTLLGNIIDRHPNIAIFVESFFIPRYYFLQVFFWPLSKPQNFIRLSKSIINDYASKENNLQMDSEMLLRVKKRNYSSLINTLMEKWAKNQGKRRWGDKSPGYISKLPLLHKLFPNAKFIHIIRDGRDVWLSQKRLGVKRSIVNFAREWVYTICKAKKYAAMHLKENYHELRYEDLIQDPKK</sequence>
<keyword evidence="1 2" id="KW-0808">Transferase</keyword>
<dbReference type="GO" id="GO:0008476">
    <property type="term" value="F:protein-tyrosine sulfotransferase activity"/>
    <property type="evidence" value="ECO:0007669"/>
    <property type="project" value="InterPro"/>
</dbReference>
<accession>A0A1E3XC68</accession>
<organism evidence="2 3">
    <name type="scientific">Candidatus Scalindua rubra</name>
    <dbReference type="NCBI Taxonomy" id="1872076"/>
    <lineage>
        <taxon>Bacteria</taxon>
        <taxon>Pseudomonadati</taxon>
        <taxon>Planctomycetota</taxon>
        <taxon>Candidatus Brocadiia</taxon>
        <taxon>Candidatus Brocadiales</taxon>
        <taxon>Candidatus Scalinduaceae</taxon>
        <taxon>Candidatus Scalindua</taxon>
    </lineage>
</organism>
<comment type="caution">
    <text evidence="2">The sequence shown here is derived from an EMBL/GenBank/DDBJ whole genome shotgun (WGS) entry which is preliminary data.</text>
</comment>